<accession>A0ABD1HF10</accession>
<proteinExistence type="predicted"/>
<organism evidence="3 4">
    <name type="scientific">Salvia divinorum</name>
    <name type="common">Maria pastora</name>
    <name type="synonym">Diviner's sage</name>
    <dbReference type="NCBI Taxonomy" id="28513"/>
    <lineage>
        <taxon>Eukaryota</taxon>
        <taxon>Viridiplantae</taxon>
        <taxon>Streptophyta</taxon>
        <taxon>Embryophyta</taxon>
        <taxon>Tracheophyta</taxon>
        <taxon>Spermatophyta</taxon>
        <taxon>Magnoliopsida</taxon>
        <taxon>eudicotyledons</taxon>
        <taxon>Gunneridae</taxon>
        <taxon>Pentapetalae</taxon>
        <taxon>asterids</taxon>
        <taxon>lamiids</taxon>
        <taxon>Lamiales</taxon>
        <taxon>Lamiaceae</taxon>
        <taxon>Nepetoideae</taxon>
        <taxon>Mentheae</taxon>
        <taxon>Salviinae</taxon>
        <taxon>Salvia</taxon>
        <taxon>Salvia subgen. Calosphace</taxon>
    </lineage>
</organism>
<feature type="region of interest" description="Disordered" evidence="1">
    <location>
        <begin position="138"/>
        <end position="160"/>
    </location>
</feature>
<dbReference type="AlphaFoldDB" id="A0ABD1HF10"/>
<reference evidence="3 4" key="1">
    <citation type="submission" date="2024-06" db="EMBL/GenBank/DDBJ databases">
        <title>A chromosome level genome sequence of Diviner's sage (Salvia divinorum).</title>
        <authorList>
            <person name="Ford S.A."/>
            <person name="Ro D.-K."/>
            <person name="Ness R.W."/>
            <person name="Phillips M.A."/>
        </authorList>
    </citation>
    <scope>NUCLEOTIDE SEQUENCE [LARGE SCALE GENOMIC DNA]</scope>
    <source>
        <strain evidence="3">SAF-2024a</strain>
        <tissue evidence="3">Leaf</tissue>
    </source>
</reference>
<dbReference type="Pfam" id="PF14383">
    <property type="entry name" value="VARLMGL"/>
    <property type="match status" value="1"/>
</dbReference>
<dbReference type="EMBL" id="JBEAFC010000006">
    <property type="protein sequence ID" value="KAL1555043.1"/>
    <property type="molecule type" value="Genomic_DNA"/>
</dbReference>
<feature type="region of interest" description="Disordered" evidence="1">
    <location>
        <begin position="1"/>
        <end position="23"/>
    </location>
</feature>
<dbReference type="PANTHER" id="PTHR37751">
    <property type="entry name" value="LOW PROTEIN: M-PHASE INDUCER PHOSPHATASE-LIKE PROTEIN"/>
    <property type="match status" value="1"/>
</dbReference>
<sequence length="404" mass="44419">MGKEWLSWVSGGGNSSSSTKTEKMASGGCMSAVLHLFHAHHRNHSNTYPFIQEHPTTTTGLEAPRNSLELTQEEDLKFPVGIKILGSKADDVWSECNSPGSKTPSVVARLMGLDLLPQPQCTASPSRKDTALLQIDVARSLPETPRTSSSSRKSDVERHRLSHQINKENVFSTGRHDRDDKSIRSVGLDITNTYNRKSKIVSNYGEGEGEVKQSINSGVLNKFPIMKEGQKHKESKKLLARAAASRRKDGFVGSREGTKSNLVGLQINCKTSPLSCGILNGNRPTLVQVRNGAAKLPQKQSQVSNAIISWKSSTQLSSKPYIQLQLRHDKTPITISPAATLRGGAWSEFIQILVLKDIDSQWDEFWGEEEDTVCEIECEIVEWLVDETVAVMGGNAGEELLFVA</sequence>
<name>A0ABD1HF10_SALDI</name>
<dbReference type="PANTHER" id="PTHR37751:SF1">
    <property type="entry name" value="LOW PROTEIN: M-PHASE INDUCER PHOSPHATASE-LIKE PROTEIN"/>
    <property type="match status" value="1"/>
</dbReference>
<protein>
    <recommendedName>
        <fullName evidence="2">DUF3741 domain-containing protein</fullName>
    </recommendedName>
</protein>
<evidence type="ECO:0000259" key="2">
    <source>
        <dbReference type="Pfam" id="PF14383"/>
    </source>
</evidence>
<feature type="domain" description="DUF3741" evidence="2">
    <location>
        <begin position="95"/>
        <end position="118"/>
    </location>
</feature>
<evidence type="ECO:0000256" key="1">
    <source>
        <dbReference type="SAM" id="MobiDB-lite"/>
    </source>
</evidence>
<dbReference type="Proteomes" id="UP001567538">
    <property type="component" value="Unassembled WGS sequence"/>
</dbReference>
<dbReference type="InterPro" id="IPR032795">
    <property type="entry name" value="DUF3741-assoc"/>
</dbReference>
<evidence type="ECO:0000313" key="3">
    <source>
        <dbReference type="EMBL" id="KAL1555043.1"/>
    </source>
</evidence>
<comment type="caution">
    <text evidence="3">The sequence shown here is derived from an EMBL/GenBank/DDBJ whole genome shotgun (WGS) entry which is preliminary data.</text>
</comment>
<keyword evidence="4" id="KW-1185">Reference proteome</keyword>
<gene>
    <name evidence="3" type="ORF">AAHA92_15529</name>
</gene>
<evidence type="ECO:0000313" key="4">
    <source>
        <dbReference type="Proteomes" id="UP001567538"/>
    </source>
</evidence>